<dbReference type="EMBL" id="JWIC01000005">
    <property type="protein sequence ID" value="KID57140.1"/>
    <property type="molecule type" value="Genomic_DNA"/>
</dbReference>
<proteinExistence type="predicted"/>
<dbReference type="Gene3D" id="3.30.56.110">
    <property type="entry name" value="Protein of unknown function DUF2237"/>
    <property type="match status" value="1"/>
</dbReference>
<sequence length="123" mass="13534">MALEKAKNVLGGDLEVCCIDPLTGFMRDGYCNTNDMDHGTHVVCAIVTAEFLAFTKARGNDLSTPMPQYQFPGLKPGDGWCLCALRWKEAHIAGFAPPVKLSATHEKVLEYVDLDVLKEFSID</sequence>
<accession>A0A0C1QCK9</accession>
<protein>
    <recommendedName>
        <fullName evidence="3">DUF2237 domain-containing protein</fullName>
    </recommendedName>
</protein>
<dbReference type="RefSeq" id="WP_039608917.1">
    <property type="nucleotide sequence ID" value="NZ_JWIC01000005.1"/>
</dbReference>
<organism evidence="1 2">
    <name type="scientific">Pseudoalteromonas luteoviolacea</name>
    <dbReference type="NCBI Taxonomy" id="43657"/>
    <lineage>
        <taxon>Bacteria</taxon>
        <taxon>Pseudomonadati</taxon>
        <taxon>Pseudomonadota</taxon>
        <taxon>Gammaproteobacteria</taxon>
        <taxon>Alteromonadales</taxon>
        <taxon>Pseudoalteromonadaceae</taxon>
        <taxon>Pseudoalteromonas</taxon>
    </lineage>
</organism>
<reference evidence="1 2" key="1">
    <citation type="submission" date="2014-12" db="EMBL/GenBank/DDBJ databases">
        <title>Draft Genome Sequence of Pseudoalteromonas luteoviolacea HI1.</title>
        <authorList>
            <person name="Asahina A.Y."/>
            <person name="Hadfield M.G."/>
        </authorList>
    </citation>
    <scope>NUCLEOTIDE SEQUENCE [LARGE SCALE GENOMIC DNA]</scope>
    <source>
        <strain evidence="1 2">HI1</strain>
    </source>
</reference>
<dbReference type="Pfam" id="PF09996">
    <property type="entry name" value="DUF2237"/>
    <property type="match status" value="1"/>
</dbReference>
<dbReference type="OrthoDB" id="9792525at2"/>
<dbReference type="Proteomes" id="UP000031327">
    <property type="component" value="Unassembled WGS sequence"/>
</dbReference>
<name>A0A0C1QCK9_9GAMM</name>
<evidence type="ECO:0008006" key="3">
    <source>
        <dbReference type="Google" id="ProtNLM"/>
    </source>
</evidence>
<dbReference type="AlphaFoldDB" id="A0A0C1QCK9"/>
<comment type="caution">
    <text evidence="1">The sequence shown here is derived from an EMBL/GenBank/DDBJ whole genome shotgun (WGS) entry which is preliminary data.</text>
</comment>
<evidence type="ECO:0000313" key="2">
    <source>
        <dbReference type="Proteomes" id="UP000031327"/>
    </source>
</evidence>
<dbReference type="InterPro" id="IPR018714">
    <property type="entry name" value="DUF2237"/>
</dbReference>
<dbReference type="PANTHER" id="PTHR37466:SF1">
    <property type="entry name" value="SLR1628 PROTEIN"/>
    <property type="match status" value="1"/>
</dbReference>
<evidence type="ECO:0000313" key="1">
    <source>
        <dbReference type="EMBL" id="KID57140.1"/>
    </source>
</evidence>
<gene>
    <name evidence="1" type="ORF">JF50_07820</name>
</gene>
<dbReference type="PANTHER" id="PTHR37466">
    <property type="entry name" value="SLR1628 PROTEIN"/>
    <property type="match status" value="1"/>
</dbReference>